<gene>
    <name evidence="2" type="ORF">ACRB68_63030</name>
</gene>
<organism evidence="2 3">
    <name type="scientific">Actinomadura macrotermitis</name>
    <dbReference type="NCBI Taxonomy" id="2585200"/>
    <lineage>
        <taxon>Bacteria</taxon>
        <taxon>Bacillati</taxon>
        <taxon>Actinomycetota</taxon>
        <taxon>Actinomycetes</taxon>
        <taxon>Streptosporangiales</taxon>
        <taxon>Thermomonosporaceae</taxon>
        <taxon>Actinomadura</taxon>
    </lineage>
</organism>
<keyword evidence="3" id="KW-1185">Reference proteome</keyword>
<feature type="transmembrane region" description="Helical" evidence="1">
    <location>
        <begin position="14"/>
        <end position="42"/>
    </location>
</feature>
<protein>
    <recommendedName>
        <fullName evidence="4">DUF2975 domain-containing protein</fullName>
    </recommendedName>
</protein>
<sequence>MAAHHPSPRPAPNVLFLLAGLILIIAGVALMAFGALTAFQAIPRGDLRLGAVPDARGDLAPVINGFTVVIAGCTTLTAGRYLWRGARRRGLRDRLGRLLVISGYLVVTVALYVLTRYLLRALATDDADASVRIVLNGLVVCALIAVPGSLLAVPGFRMAREEPLMRAEARARF</sequence>
<dbReference type="Proteomes" id="UP000487268">
    <property type="component" value="Unassembled WGS sequence"/>
</dbReference>
<dbReference type="RefSeq" id="WP_153538853.1">
    <property type="nucleotide sequence ID" value="NZ_WEGH01000004.1"/>
</dbReference>
<keyword evidence="1" id="KW-1133">Transmembrane helix</keyword>
<feature type="transmembrane region" description="Helical" evidence="1">
    <location>
        <begin position="134"/>
        <end position="156"/>
    </location>
</feature>
<proteinExistence type="predicted"/>
<feature type="transmembrane region" description="Helical" evidence="1">
    <location>
        <begin position="95"/>
        <end position="114"/>
    </location>
</feature>
<evidence type="ECO:0000313" key="2">
    <source>
        <dbReference type="EMBL" id="MQY08197.1"/>
    </source>
</evidence>
<name>A0A7K0C410_9ACTN</name>
<dbReference type="AlphaFoldDB" id="A0A7K0C410"/>
<feature type="transmembrane region" description="Helical" evidence="1">
    <location>
        <begin position="62"/>
        <end position="83"/>
    </location>
</feature>
<comment type="caution">
    <text evidence="2">The sequence shown here is derived from an EMBL/GenBank/DDBJ whole genome shotgun (WGS) entry which is preliminary data.</text>
</comment>
<evidence type="ECO:0000256" key="1">
    <source>
        <dbReference type="SAM" id="Phobius"/>
    </source>
</evidence>
<evidence type="ECO:0000313" key="3">
    <source>
        <dbReference type="Proteomes" id="UP000487268"/>
    </source>
</evidence>
<dbReference type="EMBL" id="WEGH01000004">
    <property type="protein sequence ID" value="MQY08197.1"/>
    <property type="molecule type" value="Genomic_DNA"/>
</dbReference>
<reference evidence="2 3" key="1">
    <citation type="submission" date="2019-10" db="EMBL/GenBank/DDBJ databases">
        <title>Actinomadura rubteroloni sp. nov. and Actinomadura macrotermitis sp. nov., isolated from the gut of fungus growing-termite Macrotermes natalensis.</title>
        <authorList>
            <person name="Benndorf R."/>
            <person name="Martin K."/>
            <person name="Kuefner M."/>
            <person name="De Beer W."/>
            <person name="Kaster A.-K."/>
            <person name="Vollmers J."/>
            <person name="Poulsen M."/>
            <person name="Beemelmanns C."/>
        </authorList>
    </citation>
    <scope>NUCLEOTIDE SEQUENCE [LARGE SCALE GENOMIC DNA]</scope>
    <source>
        <strain evidence="2 3">RB68</strain>
    </source>
</reference>
<keyword evidence="1" id="KW-0812">Transmembrane</keyword>
<evidence type="ECO:0008006" key="4">
    <source>
        <dbReference type="Google" id="ProtNLM"/>
    </source>
</evidence>
<dbReference type="OrthoDB" id="3481594at2"/>
<keyword evidence="1" id="KW-0472">Membrane</keyword>
<accession>A0A7K0C410</accession>